<evidence type="ECO:0000256" key="11">
    <source>
        <dbReference type="PROSITE-ProRule" id="PRU00421"/>
    </source>
</evidence>
<dbReference type="NCBIfam" id="TIGR00826">
    <property type="entry name" value="EIIB_glc"/>
    <property type="match status" value="1"/>
</dbReference>
<feature type="transmembrane region" description="Helical" evidence="12">
    <location>
        <begin position="397"/>
        <end position="414"/>
    </location>
</feature>
<evidence type="ECO:0000256" key="3">
    <source>
        <dbReference type="ARBA" id="ARBA00022475"/>
    </source>
</evidence>
<dbReference type="Gene3D" id="2.70.70.10">
    <property type="entry name" value="Glucose Permease (Domain IIA)"/>
    <property type="match status" value="1"/>
</dbReference>
<evidence type="ECO:0000256" key="7">
    <source>
        <dbReference type="ARBA" id="ARBA00022692"/>
    </source>
</evidence>
<dbReference type="PROSITE" id="PS00371">
    <property type="entry name" value="PTS_EIIA_TYPE_1_HIS"/>
    <property type="match status" value="1"/>
</dbReference>
<keyword evidence="5" id="KW-0808">Transferase</keyword>
<feature type="transmembrane region" description="Helical" evidence="12">
    <location>
        <begin position="339"/>
        <end position="362"/>
    </location>
</feature>
<dbReference type="Pfam" id="PF02378">
    <property type="entry name" value="PTS_EIIC"/>
    <property type="match status" value="1"/>
</dbReference>
<evidence type="ECO:0000256" key="6">
    <source>
        <dbReference type="ARBA" id="ARBA00022683"/>
    </source>
</evidence>
<dbReference type="PROSITE" id="PS51098">
    <property type="entry name" value="PTS_EIIB_TYPE_1"/>
    <property type="match status" value="1"/>
</dbReference>
<dbReference type="InterPro" id="IPR013013">
    <property type="entry name" value="PTS_EIIC_1"/>
</dbReference>
<name>A0ABR7FM43_9FIRM</name>
<evidence type="ECO:0000256" key="4">
    <source>
        <dbReference type="ARBA" id="ARBA00022597"/>
    </source>
</evidence>
<keyword evidence="4 16" id="KW-0762">Sugar transport</keyword>
<feature type="transmembrane region" description="Helical" evidence="12">
    <location>
        <begin position="108"/>
        <end position="129"/>
    </location>
</feature>
<feature type="transmembrane region" description="Helical" evidence="12">
    <location>
        <begin position="371"/>
        <end position="391"/>
    </location>
</feature>
<accession>A0ABR7FM43</accession>
<dbReference type="NCBIfam" id="TIGR00830">
    <property type="entry name" value="PTBA"/>
    <property type="match status" value="1"/>
</dbReference>
<dbReference type="PANTHER" id="PTHR30175">
    <property type="entry name" value="PHOSPHOTRANSFERASE SYSTEM TRANSPORT PROTEIN"/>
    <property type="match status" value="1"/>
</dbReference>
<feature type="domain" description="PTS EIIA type-1" evidence="13">
    <location>
        <begin position="514"/>
        <end position="619"/>
    </location>
</feature>
<evidence type="ECO:0000313" key="16">
    <source>
        <dbReference type="EMBL" id="MBC5676275.1"/>
    </source>
</evidence>
<dbReference type="SUPFAM" id="SSF55604">
    <property type="entry name" value="Glucose permease domain IIB"/>
    <property type="match status" value="1"/>
</dbReference>
<feature type="transmembrane region" description="Helical" evidence="12">
    <location>
        <begin position="443"/>
        <end position="461"/>
    </location>
</feature>
<dbReference type="EMBL" id="JACOOS010000001">
    <property type="protein sequence ID" value="MBC5676275.1"/>
    <property type="molecule type" value="Genomic_DNA"/>
</dbReference>
<dbReference type="InterPro" id="IPR011055">
    <property type="entry name" value="Dup_hybrid_motif"/>
</dbReference>
<feature type="transmembrane region" description="Helical" evidence="12">
    <location>
        <begin position="252"/>
        <end position="274"/>
    </location>
</feature>
<dbReference type="Gene3D" id="3.30.1360.60">
    <property type="entry name" value="Glucose permease domain IIB"/>
    <property type="match status" value="1"/>
</dbReference>
<keyword evidence="7 12" id="KW-0812">Transmembrane</keyword>
<dbReference type="Proteomes" id="UP000635828">
    <property type="component" value="Unassembled WGS sequence"/>
</dbReference>
<feature type="transmembrane region" description="Helical" evidence="12">
    <location>
        <begin position="181"/>
        <end position="198"/>
    </location>
</feature>
<comment type="subcellular location">
    <subcellularLocation>
        <location evidence="1">Cell membrane</location>
        <topology evidence="1">Multi-pass membrane protein</topology>
    </subcellularLocation>
</comment>
<keyword evidence="2" id="KW-0813">Transport</keyword>
<dbReference type="PROSITE" id="PS01035">
    <property type="entry name" value="PTS_EIIB_TYPE_1_CYS"/>
    <property type="match status" value="1"/>
</dbReference>
<feature type="transmembrane region" description="Helical" evidence="12">
    <location>
        <begin position="149"/>
        <end position="169"/>
    </location>
</feature>
<evidence type="ECO:0000259" key="14">
    <source>
        <dbReference type="PROSITE" id="PS51098"/>
    </source>
</evidence>
<dbReference type="InterPro" id="IPR001996">
    <property type="entry name" value="PTS_IIB_1"/>
</dbReference>
<dbReference type="Pfam" id="PF00367">
    <property type="entry name" value="PTS_EIIB"/>
    <property type="match status" value="1"/>
</dbReference>
<evidence type="ECO:0000256" key="12">
    <source>
        <dbReference type="SAM" id="Phobius"/>
    </source>
</evidence>
<dbReference type="PROSITE" id="PS51093">
    <property type="entry name" value="PTS_EIIA_TYPE_1"/>
    <property type="match status" value="1"/>
</dbReference>
<dbReference type="InterPro" id="IPR003352">
    <property type="entry name" value="PTS_EIIC"/>
</dbReference>
<evidence type="ECO:0000313" key="17">
    <source>
        <dbReference type="Proteomes" id="UP000635828"/>
    </source>
</evidence>
<feature type="transmembrane region" description="Helical" evidence="12">
    <location>
        <begin position="218"/>
        <end position="240"/>
    </location>
</feature>
<dbReference type="PROSITE" id="PS51103">
    <property type="entry name" value="PTS_EIIC_TYPE_1"/>
    <property type="match status" value="1"/>
</dbReference>
<evidence type="ECO:0000256" key="10">
    <source>
        <dbReference type="ARBA" id="ARBA00023136"/>
    </source>
</evidence>
<dbReference type="PANTHER" id="PTHR30175:SF1">
    <property type="entry name" value="PTS SYSTEM ARBUTIN-, CELLOBIOSE-, AND SALICIN-SPECIFIC EIIBC COMPONENT-RELATED"/>
    <property type="match status" value="1"/>
</dbReference>
<dbReference type="InterPro" id="IPR036878">
    <property type="entry name" value="Glu_permease_IIB"/>
</dbReference>
<proteinExistence type="predicted"/>
<reference evidence="16 17" key="1">
    <citation type="submission" date="2020-08" db="EMBL/GenBank/DDBJ databases">
        <title>Genome public.</title>
        <authorList>
            <person name="Liu C."/>
            <person name="Sun Q."/>
        </authorList>
    </citation>
    <scope>NUCLEOTIDE SEQUENCE [LARGE SCALE GENOMIC DNA]</scope>
    <source>
        <strain evidence="16 17">NSJ-7</strain>
    </source>
</reference>
<feature type="domain" description="PTS EIIB type-1" evidence="14">
    <location>
        <begin position="4"/>
        <end position="87"/>
    </location>
</feature>
<keyword evidence="9 12" id="KW-1133">Transmembrane helix</keyword>
<keyword evidence="17" id="KW-1185">Reference proteome</keyword>
<dbReference type="InterPro" id="IPR018113">
    <property type="entry name" value="PTrfase_EIIB_Cys"/>
</dbReference>
<evidence type="ECO:0000256" key="8">
    <source>
        <dbReference type="ARBA" id="ARBA00022777"/>
    </source>
</evidence>
<dbReference type="RefSeq" id="WP_024728220.1">
    <property type="nucleotide sequence ID" value="NZ_JACOOS010000001.1"/>
</dbReference>
<dbReference type="CDD" id="cd00212">
    <property type="entry name" value="PTS_IIB_glc"/>
    <property type="match status" value="1"/>
</dbReference>
<evidence type="ECO:0000256" key="1">
    <source>
        <dbReference type="ARBA" id="ARBA00004651"/>
    </source>
</evidence>
<keyword evidence="3" id="KW-1003">Cell membrane</keyword>
<organism evidence="16 17">
    <name type="scientific">Anaerostipes hominis</name>
    <name type="common">ex Liu et al. 2021</name>
    <dbReference type="NCBI Taxonomy" id="2763018"/>
    <lineage>
        <taxon>Bacteria</taxon>
        <taxon>Bacillati</taxon>
        <taxon>Bacillota</taxon>
        <taxon>Clostridia</taxon>
        <taxon>Lachnospirales</taxon>
        <taxon>Lachnospiraceae</taxon>
        <taxon>Anaerostipes</taxon>
    </lineage>
</organism>
<evidence type="ECO:0000259" key="15">
    <source>
        <dbReference type="PROSITE" id="PS51103"/>
    </source>
</evidence>
<dbReference type="Pfam" id="PF00358">
    <property type="entry name" value="PTS_EIIA_1"/>
    <property type="match status" value="1"/>
</dbReference>
<gene>
    <name evidence="16" type="ORF">H8S22_01170</name>
</gene>
<keyword evidence="10 12" id="KW-0472">Membrane</keyword>
<dbReference type="InterPro" id="IPR050558">
    <property type="entry name" value="PTS_Sugar-Specific_Components"/>
</dbReference>
<feature type="active site" description="Phosphocysteine intermediate; for EIIB activity" evidence="11">
    <location>
        <position position="26"/>
    </location>
</feature>
<evidence type="ECO:0000256" key="5">
    <source>
        <dbReference type="ARBA" id="ARBA00022679"/>
    </source>
</evidence>
<feature type="domain" description="PTS EIIC type-1" evidence="15">
    <location>
        <begin position="107"/>
        <end position="481"/>
    </location>
</feature>
<dbReference type="InterPro" id="IPR001127">
    <property type="entry name" value="PTS_EIIA_1_perm"/>
</dbReference>
<evidence type="ECO:0000259" key="13">
    <source>
        <dbReference type="PROSITE" id="PS51093"/>
    </source>
</evidence>
<dbReference type="SUPFAM" id="SSF51261">
    <property type="entry name" value="Duplicated hybrid motif"/>
    <property type="match status" value="1"/>
</dbReference>
<keyword evidence="6" id="KW-0598">Phosphotransferase system</keyword>
<keyword evidence="8" id="KW-0418">Kinase</keyword>
<protein>
    <submittedName>
        <fullName evidence="16">PTS glucose transporter subunit IIA</fullName>
    </submittedName>
</protein>
<evidence type="ECO:0000256" key="2">
    <source>
        <dbReference type="ARBA" id="ARBA00022448"/>
    </source>
</evidence>
<sequence length="644" mass="68932">MDYQKTARDVAELIGSAQNIDGATHCVTRLRLILKDSTAYDRKALEKIEGVKGVMFNSGQLQIIFGAGTVNKVYDEFIRLTGAKEVTVADAKKQAVSKMGKLQQGFKVFSDIFIPIIPAFVAAAIIIGIKSLLLADGLFGITGSLADKSVLLANMADFFGIIATTFDYLPILVMYSAVKRFGGNPVLGILVGIVMVHPELLNRNVFALTPEKADYWNFLGLSVPRVAFQGGVFPAILTAWFMSKVEKIAQKYVPEVVSFVLVPTITILLANIALFTVFGPVGNVIGSVLAGIIDVLYNRLGALGAFVFAAMLQPLVVTGTHQAIQGIEANLVATTGYNYIQAIWSVSIIAQGGGAIGMYLLAKKKSKDRDIAMSSFVPTLVGISEPAIFAVNMKYSIIPFICSCLGAGMGGAFMKLMSVRAIGQGLTGVLGMLIVVPDKLLMYVIGNLIAFVVPIGLILLYDKSKGVPREEQEEENEETEEEVPAFAQNSAEAEVHAVFAVTDGTVIPVEEVNDGVFSEKILGDGIGIRPEGETVKAPADGEICTVMEGTNHAVGIRLANGFVFLIHVGIETVSMNGDGFTCYVKVGDQVKKGQRLLTFDKKKIEKNGLDPTVIVVATEEGTPMPIKFKTGQKVSAGTDVIGEW</sequence>
<evidence type="ECO:0000256" key="9">
    <source>
        <dbReference type="ARBA" id="ARBA00022989"/>
    </source>
</evidence>
<comment type="caution">
    <text evidence="16">The sequence shown here is derived from an EMBL/GenBank/DDBJ whole genome shotgun (WGS) entry which is preliminary data.</text>
</comment>